<evidence type="ECO:0000313" key="3">
    <source>
        <dbReference type="Proteomes" id="UP000522333"/>
    </source>
</evidence>
<feature type="chain" id="PRO_5033061061" description="Lipoprotein" evidence="1">
    <location>
        <begin position="31"/>
        <end position="162"/>
    </location>
</feature>
<dbReference type="PROSITE" id="PS51257">
    <property type="entry name" value="PROKAR_LIPOPROTEIN"/>
    <property type="match status" value="1"/>
</dbReference>
<name>A0A848CID1_9BACT</name>
<dbReference type="Proteomes" id="UP000522333">
    <property type="component" value="Unassembled WGS sequence"/>
</dbReference>
<gene>
    <name evidence="2" type="ORF">HF854_05565</name>
</gene>
<organism evidence="2 3">
    <name type="scientific">Desulfovibrio piger</name>
    <dbReference type="NCBI Taxonomy" id="901"/>
    <lineage>
        <taxon>Bacteria</taxon>
        <taxon>Pseudomonadati</taxon>
        <taxon>Thermodesulfobacteriota</taxon>
        <taxon>Desulfovibrionia</taxon>
        <taxon>Desulfovibrionales</taxon>
        <taxon>Desulfovibrionaceae</taxon>
        <taxon>Desulfovibrio</taxon>
    </lineage>
</organism>
<dbReference type="RefSeq" id="WP_168935406.1">
    <property type="nucleotide sequence ID" value="NZ_CAMFBL010000060.1"/>
</dbReference>
<comment type="caution">
    <text evidence="2">The sequence shown here is derived from an EMBL/GenBank/DDBJ whole genome shotgun (WGS) entry which is preliminary data.</text>
</comment>
<reference evidence="2 3" key="1">
    <citation type="submission" date="2020-04" db="EMBL/GenBank/DDBJ databases">
        <authorList>
            <person name="Hitch T.C.A."/>
            <person name="Wylensek D."/>
            <person name="Clavel T."/>
        </authorList>
    </citation>
    <scope>NUCLEOTIDE SEQUENCE [LARGE SCALE GENOMIC DNA]</scope>
    <source>
        <strain evidence="2 3">PG-251-APC-1</strain>
    </source>
</reference>
<feature type="signal peptide" evidence="1">
    <location>
        <begin position="1"/>
        <end position="30"/>
    </location>
</feature>
<evidence type="ECO:0000256" key="1">
    <source>
        <dbReference type="SAM" id="SignalP"/>
    </source>
</evidence>
<proteinExistence type="predicted"/>
<sequence length="162" mass="17186">MSCRYALPALLGLTLLASGCAGGFSRHYQAADDHVRPVDTLESCSAPRVEQLPASVMEKRLAAALADGYVRLGRATWESAVPASADDAAAQASRVGACLVLQSVTPIPQQPEKPHYQAHPGFVSRIGQRGIFAEDNSGNLGGPSTQPAVRYRNDAVFLARTR</sequence>
<evidence type="ECO:0008006" key="4">
    <source>
        <dbReference type="Google" id="ProtNLM"/>
    </source>
</evidence>
<dbReference type="EMBL" id="JABAFY010000015">
    <property type="protein sequence ID" value="NME52003.1"/>
    <property type="molecule type" value="Genomic_DNA"/>
</dbReference>
<protein>
    <recommendedName>
        <fullName evidence="4">Lipoprotein</fullName>
    </recommendedName>
</protein>
<evidence type="ECO:0000313" key="2">
    <source>
        <dbReference type="EMBL" id="NME52003.1"/>
    </source>
</evidence>
<dbReference type="AlphaFoldDB" id="A0A848CID1"/>
<accession>A0A848CID1</accession>
<keyword evidence="1" id="KW-0732">Signal</keyword>